<dbReference type="Proteomes" id="UP000253744">
    <property type="component" value="Chromosome"/>
</dbReference>
<organism evidence="1 2">
    <name type="scientific">Deinococcus wulumuqiensis</name>
    <dbReference type="NCBI Taxonomy" id="980427"/>
    <lineage>
        <taxon>Bacteria</taxon>
        <taxon>Thermotogati</taxon>
        <taxon>Deinococcota</taxon>
        <taxon>Deinococci</taxon>
        <taxon>Deinococcales</taxon>
        <taxon>Deinococcaceae</taxon>
        <taxon>Deinococcus</taxon>
    </lineage>
</organism>
<accession>A0A345IFS7</accession>
<evidence type="ECO:0000313" key="2">
    <source>
        <dbReference type="Proteomes" id="UP000253744"/>
    </source>
</evidence>
<name>A0A345IFS7_9DEIO</name>
<protein>
    <submittedName>
        <fullName evidence="1">Uncharacterized protein</fullName>
    </submittedName>
</protein>
<sequence>MLRSAHRNSLAPLCFAALQVGQKRCAFSVKCSKKPCRKVSDMAGRKTLKA</sequence>
<dbReference type="AlphaFoldDB" id="A0A345IFS7"/>
<dbReference type="EMBL" id="CP031158">
    <property type="protein sequence ID" value="AXG98549.1"/>
    <property type="molecule type" value="Genomic_DNA"/>
</dbReference>
<reference evidence="1 2" key="1">
    <citation type="submission" date="2018-07" db="EMBL/GenBank/DDBJ databases">
        <title>Complete Genome and Methylome Analysis of Deinococcus wulumuqiensis NEB 479.</title>
        <authorList>
            <person name="Fomenkov A."/>
            <person name="Luyten Y."/>
            <person name="Vincze T."/>
            <person name="Anton B.P."/>
            <person name="Clark T."/>
            <person name="Roberts R.J."/>
            <person name="Morgan R.D."/>
        </authorList>
    </citation>
    <scope>NUCLEOTIDE SEQUENCE [LARGE SCALE GENOMIC DNA]</scope>
    <source>
        <strain evidence="1 2">NEB 479</strain>
    </source>
</reference>
<evidence type="ECO:0000313" key="1">
    <source>
        <dbReference type="EMBL" id="AXG98549.1"/>
    </source>
</evidence>
<dbReference type="KEGG" id="dwu:DVJ83_04505"/>
<proteinExistence type="predicted"/>
<gene>
    <name evidence="1" type="ORF">DVJ83_04505</name>
</gene>